<keyword evidence="4" id="KW-1185">Reference proteome</keyword>
<organism evidence="3 4">
    <name type="scientific">Quillaja saponaria</name>
    <name type="common">Soap bark tree</name>
    <dbReference type="NCBI Taxonomy" id="32244"/>
    <lineage>
        <taxon>Eukaryota</taxon>
        <taxon>Viridiplantae</taxon>
        <taxon>Streptophyta</taxon>
        <taxon>Embryophyta</taxon>
        <taxon>Tracheophyta</taxon>
        <taxon>Spermatophyta</taxon>
        <taxon>Magnoliopsida</taxon>
        <taxon>eudicotyledons</taxon>
        <taxon>Gunneridae</taxon>
        <taxon>Pentapetalae</taxon>
        <taxon>rosids</taxon>
        <taxon>fabids</taxon>
        <taxon>Fabales</taxon>
        <taxon>Quillajaceae</taxon>
        <taxon>Quillaja</taxon>
    </lineage>
</organism>
<feature type="compositionally biased region" description="Polar residues" evidence="2">
    <location>
        <begin position="16"/>
        <end position="27"/>
    </location>
</feature>
<sequence length="274" mass="30883">MGRRPNAAKNVEKSYTVVTQPENTNPSLEREGSPVNISGVELPPERTMEINRERSPIKERSNSPCEVQQKSAKSGRKNSKYNKAAVRRSQRIQNAVTHAPNVDIEPVVEQITLNENNRDEAATHEEDEVVPGANTHGKSLEEKVGVILQQLEAQEKTIEAFQFKVDENSSLDESSSAASIKYRSMYIDSQKKIDALKDENRQLIAKLENALGKVEVFEKQYRYPIEVLEKMKEVAVHVSNEAIRNAFSLDNVLELRVPAAKRKKHAQENGKDPK</sequence>
<comment type="caution">
    <text evidence="3">The sequence shown here is derived from an EMBL/GenBank/DDBJ whole genome shotgun (WGS) entry which is preliminary data.</text>
</comment>
<feature type="region of interest" description="Disordered" evidence="2">
    <location>
        <begin position="1"/>
        <end position="87"/>
    </location>
</feature>
<accession>A0AAD7VIV0</accession>
<evidence type="ECO:0000256" key="1">
    <source>
        <dbReference type="SAM" id="Coils"/>
    </source>
</evidence>
<evidence type="ECO:0000313" key="3">
    <source>
        <dbReference type="EMBL" id="KAJ7977407.1"/>
    </source>
</evidence>
<dbReference type="Proteomes" id="UP001163823">
    <property type="component" value="Chromosome 3"/>
</dbReference>
<evidence type="ECO:0000256" key="2">
    <source>
        <dbReference type="SAM" id="MobiDB-lite"/>
    </source>
</evidence>
<feature type="compositionally biased region" description="Polar residues" evidence="2">
    <location>
        <begin position="62"/>
        <end position="72"/>
    </location>
</feature>
<dbReference type="PANTHER" id="PTHR38936">
    <property type="entry name" value="TITIN-LIKE ISOFORM X2"/>
    <property type="match status" value="1"/>
</dbReference>
<gene>
    <name evidence="3" type="ORF">O6P43_007039</name>
</gene>
<feature type="compositionally biased region" description="Basic residues" evidence="2">
    <location>
        <begin position="73"/>
        <end position="87"/>
    </location>
</feature>
<dbReference type="EMBL" id="JARAOO010000003">
    <property type="protein sequence ID" value="KAJ7977407.1"/>
    <property type="molecule type" value="Genomic_DNA"/>
</dbReference>
<feature type="coiled-coil region" evidence="1">
    <location>
        <begin position="186"/>
        <end position="220"/>
    </location>
</feature>
<feature type="compositionally biased region" description="Basic and acidic residues" evidence="2">
    <location>
        <begin position="43"/>
        <end position="61"/>
    </location>
</feature>
<keyword evidence="1" id="KW-0175">Coiled coil</keyword>
<protein>
    <submittedName>
        <fullName evidence="3">Titin-like isoform X2</fullName>
    </submittedName>
</protein>
<proteinExistence type="predicted"/>
<evidence type="ECO:0000313" key="4">
    <source>
        <dbReference type="Proteomes" id="UP001163823"/>
    </source>
</evidence>
<name>A0AAD7VIV0_QUISA</name>
<dbReference type="PANTHER" id="PTHR38936:SF1">
    <property type="entry name" value="DUF641 DOMAIN-CONTAINING PROTEIN"/>
    <property type="match status" value="1"/>
</dbReference>
<reference evidence="3" key="1">
    <citation type="journal article" date="2023" name="Science">
        <title>Elucidation of the pathway for biosynthesis of saponin adjuvants from the soapbark tree.</title>
        <authorList>
            <person name="Reed J."/>
            <person name="Orme A."/>
            <person name="El-Demerdash A."/>
            <person name="Owen C."/>
            <person name="Martin L.B.B."/>
            <person name="Misra R.C."/>
            <person name="Kikuchi S."/>
            <person name="Rejzek M."/>
            <person name="Martin A.C."/>
            <person name="Harkess A."/>
            <person name="Leebens-Mack J."/>
            <person name="Louveau T."/>
            <person name="Stephenson M.J."/>
            <person name="Osbourn A."/>
        </authorList>
    </citation>
    <scope>NUCLEOTIDE SEQUENCE</scope>
    <source>
        <strain evidence="3">S10</strain>
    </source>
</reference>
<dbReference type="AlphaFoldDB" id="A0AAD7VIV0"/>